<keyword evidence="11" id="KW-1185">Reference proteome</keyword>
<accession>A0A918LHW2</accession>
<reference evidence="10" key="2">
    <citation type="submission" date="2020-09" db="EMBL/GenBank/DDBJ databases">
        <authorList>
            <person name="Sun Q."/>
            <person name="Ohkuma M."/>
        </authorList>
    </citation>
    <scope>NUCLEOTIDE SEQUENCE</scope>
    <source>
        <strain evidence="10">JCM 4234</strain>
    </source>
</reference>
<evidence type="ECO:0000256" key="6">
    <source>
        <dbReference type="ARBA" id="ARBA00022839"/>
    </source>
</evidence>
<dbReference type="InterPro" id="IPR026843">
    <property type="entry name" value="SbcD_C"/>
</dbReference>
<name>A0A918LHW2_STRGD</name>
<dbReference type="NCBIfam" id="TIGR00619">
    <property type="entry name" value="sbcd"/>
    <property type="match status" value="1"/>
</dbReference>
<dbReference type="GO" id="GO:0006260">
    <property type="term" value="P:DNA replication"/>
    <property type="evidence" value="ECO:0007669"/>
    <property type="project" value="UniProtKB-KW"/>
</dbReference>
<dbReference type="InterPro" id="IPR050535">
    <property type="entry name" value="DNA_Repair-Maintenance_Comp"/>
</dbReference>
<dbReference type="CDD" id="cd00840">
    <property type="entry name" value="MPP_Mre11_N"/>
    <property type="match status" value="1"/>
</dbReference>
<comment type="caution">
    <text evidence="10">The sequence shown here is derived from an EMBL/GenBank/DDBJ whole genome shotgun (WGS) entry which is preliminary data.</text>
</comment>
<evidence type="ECO:0000256" key="4">
    <source>
        <dbReference type="ARBA" id="ARBA00022722"/>
    </source>
</evidence>
<keyword evidence="5 7" id="KW-0378">Hydrolase</keyword>
<keyword evidence="7" id="KW-0235">DNA replication</keyword>
<feature type="domain" description="Calcineurin-like phosphoesterase" evidence="8">
    <location>
        <begin position="1"/>
        <end position="218"/>
    </location>
</feature>
<keyword evidence="7" id="KW-0255">Endonuclease</keyword>
<organism evidence="10 11">
    <name type="scientific">Streptomyces griseoviridis</name>
    <dbReference type="NCBI Taxonomy" id="45398"/>
    <lineage>
        <taxon>Bacteria</taxon>
        <taxon>Bacillati</taxon>
        <taxon>Actinomycetota</taxon>
        <taxon>Actinomycetes</taxon>
        <taxon>Kitasatosporales</taxon>
        <taxon>Streptomycetaceae</taxon>
        <taxon>Streptomyces</taxon>
    </lineage>
</organism>
<dbReference type="InterPro" id="IPR029052">
    <property type="entry name" value="Metallo-depent_PP-like"/>
</dbReference>
<dbReference type="GO" id="GO:0004519">
    <property type="term" value="F:endonuclease activity"/>
    <property type="evidence" value="ECO:0007669"/>
    <property type="project" value="UniProtKB-KW"/>
</dbReference>
<keyword evidence="7" id="KW-0233">DNA recombination</keyword>
<dbReference type="GO" id="GO:0008408">
    <property type="term" value="F:3'-5' exonuclease activity"/>
    <property type="evidence" value="ECO:0007669"/>
    <property type="project" value="InterPro"/>
</dbReference>
<evidence type="ECO:0000256" key="3">
    <source>
        <dbReference type="ARBA" id="ARBA00013365"/>
    </source>
</evidence>
<comment type="function">
    <text evidence="7">SbcCD cleaves DNA hairpin structures. These structures can inhibit DNA replication and are intermediates in certain DNA recombination reactions. The complex acts as a 3'-&gt;5' double strand exonuclease that can open hairpins. It also has a 5' single-strand endonuclease activity.</text>
</comment>
<comment type="subunit">
    <text evidence="2 7">Heterodimer of SbcC and SbcD.</text>
</comment>
<evidence type="ECO:0000313" key="10">
    <source>
        <dbReference type="EMBL" id="GGS48970.1"/>
    </source>
</evidence>
<dbReference type="EMBL" id="BMSL01000013">
    <property type="protein sequence ID" value="GGS48970.1"/>
    <property type="molecule type" value="Genomic_DNA"/>
</dbReference>
<evidence type="ECO:0000259" key="8">
    <source>
        <dbReference type="Pfam" id="PF00149"/>
    </source>
</evidence>
<sequence length="387" mass="41542">MRLLHTSDWHLGRAFHRVSMLGAQAAFIGHLVETVREHAVDAVVVSGDVYDRAVPPLAAVELFDDALHRLAALGVPTVMISGNHDSARRLGVGAGLIDRAGIHLRTAPAEAGTPVVLRDAHGPVAFYGLPYLEPALVKDEFGVERAGHETVLAAAMDRVRADLAGRAPGTRSVVLAHAFVTGGQPSDSERDITVGGVAAVPAGVFDGVDYVALGHLHGCQTLTERIRYSGSPLPYSFSEAGHRKSMWLIDLDAGGAVRAERLDCPVPRPLARLRGALEDLLADPALTPHEEAWVEATLTDPVRPADPMARLAARFPHTLALVFDPERSPDDPDVSYARRLAGRDDQQIAEDFVAHVRGAGPDPRERAVLRDAFDAVRADDTLREVAR</sequence>
<dbReference type="Proteomes" id="UP000653493">
    <property type="component" value="Unassembled WGS sequence"/>
</dbReference>
<evidence type="ECO:0000313" key="11">
    <source>
        <dbReference type="Proteomes" id="UP000653493"/>
    </source>
</evidence>
<dbReference type="SUPFAM" id="SSF56300">
    <property type="entry name" value="Metallo-dependent phosphatases"/>
    <property type="match status" value="1"/>
</dbReference>
<dbReference type="PANTHER" id="PTHR30337:SF0">
    <property type="entry name" value="NUCLEASE SBCCD SUBUNIT D"/>
    <property type="match status" value="1"/>
</dbReference>
<evidence type="ECO:0000256" key="2">
    <source>
        <dbReference type="ARBA" id="ARBA00011322"/>
    </source>
</evidence>
<reference evidence="10" key="1">
    <citation type="journal article" date="2014" name="Int. J. Syst. Evol. Microbiol.">
        <title>Complete genome sequence of Corynebacterium casei LMG S-19264T (=DSM 44701T), isolated from a smear-ripened cheese.</title>
        <authorList>
            <consortium name="US DOE Joint Genome Institute (JGI-PGF)"/>
            <person name="Walter F."/>
            <person name="Albersmeier A."/>
            <person name="Kalinowski J."/>
            <person name="Ruckert C."/>
        </authorList>
    </citation>
    <scope>NUCLEOTIDE SEQUENCE</scope>
    <source>
        <strain evidence="10">JCM 4234</strain>
    </source>
</reference>
<evidence type="ECO:0000256" key="1">
    <source>
        <dbReference type="ARBA" id="ARBA00010555"/>
    </source>
</evidence>
<dbReference type="InterPro" id="IPR004843">
    <property type="entry name" value="Calcineurin-like_PHP"/>
</dbReference>
<dbReference type="Pfam" id="PF12320">
    <property type="entry name" value="SbcD_C"/>
    <property type="match status" value="1"/>
</dbReference>
<dbReference type="InterPro" id="IPR004593">
    <property type="entry name" value="SbcD"/>
</dbReference>
<proteinExistence type="inferred from homology"/>
<gene>
    <name evidence="7 10" type="primary">sbcD</name>
    <name evidence="10" type="ORF">GCM10010238_43300</name>
</gene>
<evidence type="ECO:0000259" key="9">
    <source>
        <dbReference type="Pfam" id="PF12320"/>
    </source>
</evidence>
<dbReference type="AlphaFoldDB" id="A0A918LHW2"/>
<dbReference type="InterPro" id="IPR041796">
    <property type="entry name" value="Mre11_N"/>
</dbReference>
<keyword evidence="4 7" id="KW-0540">Nuclease</keyword>
<keyword evidence="6 7" id="KW-0269">Exonuclease</keyword>
<evidence type="ECO:0000256" key="7">
    <source>
        <dbReference type="RuleBase" id="RU363069"/>
    </source>
</evidence>
<comment type="similarity">
    <text evidence="1 7">Belongs to the SbcD family.</text>
</comment>
<dbReference type="GO" id="GO:0006310">
    <property type="term" value="P:DNA recombination"/>
    <property type="evidence" value="ECO:0007669"/>
    <property type="project" value="UniProtKB-KW"/>
</dbReference>
<dbReference type="Pfam" id="PF00149">
    <property type="entry name" value="Metallophos"/>
    <property type="match status" value="1"/>
</dbReference>
<dbReference type="Gene3D" id="3.60.21.10">
    <property type="match status" value="1"/>
</dbReference>
<evidence type="ECO:0000256" key="5">
    <source>
        <dbReference type="ARBA" id="ARBA00022801"/>
    </source>
</evidence>
<protein>
    <recommendedName>
        <fullName evidence="3 7">Nuclease SbcCD subunit D</fullName>
    </recommendedName>
</protein>
<dbReference type="PANTHER" id="PTHR30337">
    <property type="entry name" value="COMPONENT OF ATP-DEPENDENT DSDNA EXONUCLEASE"/>
    <property type="match status" value="1"/>
</dbReference>
<feature type="domain" description="Nuclease SbcCD subunit D C-terminal" evidence="9">
    <location>
        <begin position="267"/>
        <end position="355"/>
    </location>
</feature>